<evidence type="ECO:0000313" key="2">
    <source>
        <dbReference type="Proteomes" id="UP000248329"/>
    </source>
</evidence>
<sequence length="179" mass="21242">MAYKLLFILIEGDDDERFFESVVKPFLQERYSAIKFWQYAKENEKRKVNIVKSINSMKADYLYVGDIDDVPCVTSKKERIIDDFDENVTKDKIIIVIKEIESWYLAGLDEMASKKLGIRKKIKTTDNVVKEQFNQSIPKKMPRSVFMRKILENYDVKVAEGKNRSFEYFLNNWMIDSKH</sequence>
<gene>
    <name evidence="1" type="ORF">C4B59_07875</name>
</gene>
<organism evidence="1 2">
    <name type="scientific">Candidatus Methanogaster sp</name>
    <dbReference type="NCBI Taxonomy" id="3386292"/>
    <lineage>
        <taxon>Archaea</taxon>
        <taxon>Methanobacteriati</taxon>
        <taxon>Methanobacteriota</taxon>
        <taxon>Stenosarchaea group</taxon>
        <taxon>Methanomicrobia</taxon>
        <taxon>Methanosarcinales</taxon>
        <taxon>ANME-2 cluster</taxon>
        <taxon>Candidatus Methanogasteraceae</taxon>
        <taxon>Candidatus Methanogaster</taxon>
    </lineage>
</organism>
<dbReference type="Proteomes" id="UP000248329">
    <property type="component" value="Unassembled WGS sequence"/>
</dbReference>
<dbReference type="EMBL" id="PQXF01000012">
    <property type="protein sequence ID" value="PXF60737.1"/>
    <property type="molecule type" value="Genomic_DNA"/>
</dbReference>
<evidence type="ECO:0000313" key="1">
    <source>
        <dbReference type="EMBL" id="PXF60737.1"/>
    </source>
</evidence>
<proteinExistence type="predicted"/>
<name>A0AC61L2X8_9EURY</name>
<reference evidence="1" key="1">
    <citation type="submission" date="2018-01" db="EMBL/GenBank/DDBJ databases">
        <authorList>
            <person name="Krukenberg V."/>
        </authorList>
    </citation>
    <scope>NUCLEOTIDE SEQUENCE</scope>
    <source>
        <strain evidence="1">E20ANME2</strain>
    </source>
</reference>
<comment type="caution">
    <text evidence="1">The sequence shown here is derived from an EMBL/GenBank/DDBJ whole genome shotgun (WGS) entry which is preliminary data.</text>
</comment>
<protein>
    <submittedName>
        <fullName evidence="1">Uncharacterized protein</fullName>
    </submittedName>
</protein>
<accession>A0AC61L2X8</accession>